<dbReference type="GO" id="GO:0016020">
    <property type="term" value="C:membrane"/>
    <property type="evidence" value="ECO:0007669"/>
    <property type="project" value="InterPro"/>
</dbReference>
<evidence type="ECO:0000256" key="4">
    <source>
        <dbReference type="ARBA" id="ARBA00022679"/>
    </source>
</evidence>
<evidence type="ECO:0000256" key="8">
    <source>
        <dbReference type="ARBA" id="ARBA00023012"/>
    </source>
</evidence>
<dbReference type="InterPro" id="IPR025828">
    <property type="entry name" value="Put_sensor_dom"/>
</dbReference>
<feature type="domain" description="Histidine kinase/HSP90-like ATPase" evidence="10">
    <location>
        <begin position="329"/>
        <end position="419"/>
    </location>
</feature>
<keyword evidence="6 11" id="KW-0418">Kinase</keyword>
<evidence type="ECO:0000256" key="9">
    <source>
        <dbReference type="SAM" id="Phobius"/>
    </source>
</evidence>
<reference evidence="11 12" key="1">
    <citation type="submission" date="2019-06" db="EMBL/GenBank/DDBJ databases">
        <title>Whole genome shotgun sequence of Streptomyces cacaoi subsp. cacaoi NBRC 12748.</title>
        <authorList>
            <person name="Hosoyama A."/>
            <person name="Uohara A."/>
            <person name="Ohji S."/>
            <person name="Ichikawa N."/>
        </authorList>
    </citation>
    <scope>NUCLEOTIDE SEQUENCE [LARGE SCALE GENOMIC DNA]</scope>
    <source>
        <strain evidence="11 12">NBRC 12748</strain>
    </source>
</reference>
<dbReference type="PANTHER" id="PTHR24421">
    <property type="entry name" value="NITRATE/NITRITE SENSOR PROTEIN NARX-RELATED"/>
    <property type="match status" value="1"/>
</dbReference>
<dbReference type="GO" id="GO:0005524">
    <property type="term" value="F:ATP binding"/>
    <property type="evidence" value="ECO:0007669"/>
    <property type="project" value="UniProtKB-KW"/>
</dbReference>
<dbReference type="GO" id="GO:0000155">
    <property type="term" value="F:phosphorelay sensor kinase activity"/>
    <property type="evidence" value="ECO:0007669"/>
    <property type="project" value="InterPro"/>
</dbReference>
<evidence type="ECO:0000256" key="2">
    <source>
        <dbReference type="ARBA" id="ARBA00012438"/>
    </source>
</evidence>
<evidence type="ECO:0000256" key="5">
    <source>
        <dbReference type="ARBA" id="ARBA00022741"/>
    </source>
</evidence>
<proteinExistence type="predicted"/>
<gene>
    <name evidence="11" type="ORF">SCA03_63450</name>
</gene>
<dbReference type="AlphaFoldDB" id="A0A4Y3R8B0"/>
<dbReference type="SUPFAM" id="SSF55874">
    <property type="entry name" value="ATPase domain of HSP90 chaperone/DNA topoisomerase II/histidine kinase"/>
    <property type="match status" value="1"/>
</dbReference>
<keyword evidence="5" id="KW-0547">Nucleotide-binding</keyword>
<dbReference type="GO" id="GO:0046983">
    <property type="term" value="F:protein dimerization activity"/>
    <property type="evidence" value="ECO:0007669"/>
    <property type="project" value="InterPro"/>
</dbReference>
<evidence type="ECO:0000256" key="3">
    <source>
        <dbReference type="ARBA" id="ARBA00022553"/>
    </source>
</evidence>
<keyword evidence="9" id="KW-0812">Transmembrane</keyword>
<feature type="transmembrane region" description="Helical" evidence="9">
    <location>
        <begin position="21"/>
        <end position="43"/>
    </location>
</feature>
<keyword evidence="4" id="KW-0808">Transferase</keyword>
<evidence type="ECO:0000256" key="1">
    <source>
        <dbReference type="ARBA" id="ARBA00000085"/>
    </source>
</evidence>
<keyword evidence="9" id="KW-1133">Transmembrane helix</keyword>
<evidence type="ECO:0000259" key="10">
    <source>
        <dbReference type="SMART" id="SM00387"/>
    </source>
</evidence>
<name>A0A4Y3R8B0_STRCI</name>
<feature type="transmembrane region" description="Helical" evidence="9">
    <location>
        <begin position="115"/>
        <end position="143"/>
    </location>
</feature>
<keyword evidence="12" id="KW-1185">Reference proteome</keyword>
<keyword evidence="7" id="KW-0067">ATP-binding</keyword>
<dbReference type="InterPro" id="IPR036890">
    <property type="entry name" value="HATPase_C_sf"/>
</dbReference>
<dbReference type="EMBL" id="BJMM01000063">
    <property type="protein sequence ID" value="GEB53794.1"/>
    <property type="molecule type" value="Genomic_DNA"/>
</dbReference>
<comment type="catalytic activity">
    <reaction evidence="1">
        <text>ATP + protein L-histidine = ADP + protein N-phospho-L-histidine.</text>
        <dbReference type="EC" id="2.7.13.3"/>
    </reaction>
</comment>
<evidence type="ECO:0000256" key="6">
    <source>
        <dbReference type="ARBA" id="ARBA00022777"/>
    </source>
</evidence>
<dbReference type="Gene3D" id="3.30.565.10">
    <property type="entry name" value="Histidine kinase-like ATPase, C-terminal domain"/>
    <property type="match status" value="1"/>
</dbReference>
<dbReference type="Gene3D" id="1.20.5.1930">
    <property type="match status" value="1"/>
</dbReference>
<dbReference type="Proteomes" id="UP000319210">
    <property type="component" value="Unassembled WGS sequence"/>
</dbReference>
<dbReference type="EC" id="2.7.13.3" evidence="2"/>
<evidence type="ECO:0000256" key="7">
    <source>
        <dbReference type="ARBA" id="ARBA00022840"/>
    </source>
</evidence>
<accession>A0A4Y3R8B0</accession>
<dbReference type="Pfam" id="PF02518">
    <property type="entry name" value="HATPase_c"/>
    <property type="match status" value="1"/>
</dbReference>
<dbReference type="InterPro" id="IPR003594">
    <property type="entry name" value="HATPase_dom"/>
</dbReference>
<dbReference type="RefSeq" id="WP_230989029.1">
    <property type="nucleotide sequence ID" value="NZ_BJMM01000063.1"/>
</dbReference>
<feature type="transmembrane region" description="Helical" evidence="9">
    <location>
        <begin position="164"/>
        <end position="189"/>
    </location>
</feature>
<protein>
    <recommendedName>
        <fullName evidence="2">histidine kinase</fullName>
        <ecNumber evidence="2">2.7.13.3</ecNumber>
    </recommendedName>
</protein>
<keyword evidence="3" id="KW-0597">Phosphoprotein</keyword>
<dbReference type="InterPro" id="IPR050482">
    <property type="entry name" value="Sensor_HK_TwoCompSys"/>
</dbReference>
<evidence type="ECO:0000313" key="12">
    <source>
        <dbReference type="Proteomes" id="UP000319210"/>
    </source>
</evidence>
<sequence>MSDRHPRIRRTARGYRHLTAGGVAGVVSLGTGAAWLVLALAALPGAGRRAWGPLSRWTAALAARERERAEALTGTPLPSAFAPVTEGGGSRRLLRRNLGDRGFRRTLAWLPAHGFLAPVTFLLAVGQPFSTAVTLLVSGRWLVGNATGGARPYSSSFFFTVDSAPLACTAMALDVALTLLIWTAVPWFARLQARLAHTLLSAHAKPYLADRVQELAATRAAALEAHGAELRRIERDLHDGAQARMAAVVLQLGVAEKTLERSPEHTAELIRRARDTATDSLSELRGVVRSIYPPILSDRGLRGAVSALAGRCPIPCSLRLEDVERAPAAVEAAAYFIIAESLTNVAKHSGAGLVTVRVRAESGRLRIRVSDDGRGGAEESAGTGLAGIRRRAEAFDGRVRLTSPAGGPTTIEAELPCAW</sequence>
<dbReference type="Pfam" id="PF07730">
    <property type="entry name" value="HisKA_3"/>
    <property type="match status" value="1"/>
</dbReference>
<keyword evidence="8" id="KW-0902">Two-component regulatory system</keyword>
<dbReference type="PANTHER" id="PTHR24421:SF10">
    <property type="entry name" value="NITRATE_NITRITE SENSOR PROTEIN NARQ"/>
    <property type="match status" value="1"/>
</dbReference>
<evidence type="ECO:0000313" key="11">
    <source>
        <dbReference type="EMBL" id="GEB53794.1"/>
    </source>
</evidence>
<dbReference type="Pfam" id="PF13796">
    <property type="entry name" value="Sensor"/>
    <property type="match status" value="1"/>
</dbReference>
<comment type="caution">
    <text evidence="11">The sequence shown here is derived from an EMBL/GenBank/DDBJ whole genome shotgun (WGS) entry which is preliminary data.</text>
</comment>
<dbReference type="SMART" id="SM00387">
    <property type="entry name" value="HATPase_c"/>
    <property type="match status" value="1"/>
</dbReference>
<dbReference type="InterPro" id="IPR011712">
    <property type="entry name" value="Sig_transdc_His_kin_sub3_dim/P"/>
</dbReference>
<dbReference type="CDD" id="cd16917">
    <property type="entry name" value="HATPase_UhpB-NarQ-NarX-like"/>
    <property type="match status" value="1"/>
</dbReference>
<organism evidence="11 12">
    <name type="scientific">Streptomyces cacaoi</name>
    <dbReference type="NCBI Taxonomy" id="1898"/>
    <lineage>
        <taxon>Bacteria</taxon>
        <taxon>Bacillati</taxon>
        <taxon>Actinomycetota</taxon>
        <taxon>Actinomycetes</taxon>
        <taxon>Kitasatosporales</taxon>
        <taxon>Streptomycetaceae</taxon>
        <taxon>Streptomyces</taxon>
    </lineage>
</organism>
<keyword evidence="9" id="KW-0472">Membrane</keyword>